<evidence type="ECO:0008006" key="4">
    <source>
        <dbReference type="Google" id="ProtNLM"/>
    </source>
</evidence>
<evidence type="ECO:0000313" key="3">
    <source>
        <dbReference type="Proteomes" id="UP001501323"/>
    </source>
</evidence>
<name>A0ABP9DYD6_9GAMM</name>
<evidence type="ECO:0000256" key="1">
    <source>
        <dbReference type="SAM" id="MobiDB-lite"/>
    </source>
</evidence>
<accession>A0ABP9DYD6</accession>
<protein>
    <recommendedName>
        <fullName evidence="4">Serine/threonine protein phosphatase</fullName>
    </recommendedName>
</protein>
<reference evidence="3" key="1">
    <citation type="journal article" date="2019" name="Int. J. Syst. Evol. Microbiol.">
        <title>The Global Catalogue of Microorganisms (GCM) 10K type strain sequencing project: providing services to taxonomists for standard genome sequencing and annotation.</title>
        <authorList>
            <consortium name="The Broad Institute Genomics Platform"/>
            <consortium name="The Broad Institute Genome Sequencing Center for Infectious Disease"/>
            <person name="Wu L."/>
            <person name="Ma J."/>
        </authorList>
    </citation>
    <scope>NUCLEOTIDE SEQUENCE [LARGE SCALE GENOMIC DNA]</scope>
    <source>
        <strain evidence="3">JCM 18392</strain>
    </source>
</reference>
<gene>
    <name evidence="2" type="ORF">GCM10023332_13450</name>
</gene>
<comment type="caution">
    <text evidence="2">The sequence shown here is derived from an EMBL/GenBank/DDBJ whole genome shotgun (WGS) entry which is preliminary data.</text>
</comment>
<proteinExistence type="predicted"/>
<keyword evidence="3" id="KW-1185">Reference proteome</keyword>
<organism evidence="2 3">
    <name type="scientific">Luteimonas vadosa</name>
    <dbReference type="NCBI Taxonomy" id="1165507"/>
    <lineage>
        <taxon>Bacteria</taxon>
        <taxon>Pseudomonadati</taxon>
        <taxon>Pseudomonadota</taxon>
        <taxon>Gammaproteobacteria</taxon>
        <taxon>Lysobacterales</taxon>
        <taxon>Lysobacteraceae</taxon>
        <taxon>Luteimonas</taxon>
    </lineage>
</organism>
<sequence length="234" mass="25371">MAVEAILVDGRRAWRKRYRDDPRRLSLAALDALARAFDLPPLRPPPRHPSATKRKQVEAGRLRALRASGVRVPEILAEDDDSLTLSDLGATLATRLRELAQEPAAVDTLSQAAIDAIADAHARGACIGQPVPRNLSTGDGGIGFFDLEEDPLETMTLPEAQARDWILFAYGIAKHYDARPGVLATLLAEPLQRAPAEVATLVRRVGRRLHPLGLLASLGSRSMRALAHAVDALR</sequence>
<dbReference type="EMBL" id="BAABJY010000002">
    <property type="protein sequence ID" value="GAA4862685.1"/>
    <property type="molecule type" value="Genomic_DNA"/>
</dbReference>
<evidence type="ECO:0000313" key="2">
    <source>
        <dbReference type="EMBL" id="GAA4862685.1"/>
    </source>
</evidence>
<dbReference type="RefSeq" id="WP_345294753.1">
    <property type="nucleotide sequence ID" value="NZ_BAABJY010000002.1"/>
</dbReference>
<dbReference type="Proteomes" id="UP001501323">
    <property type="component" value="Unassembled WGS sequence"/>
</dbReference>
<feature type="region of interest" description="Disordered" evidence="1">
    <location>
        <begin position="39"/>
        <end position="59"/>
    </location>
</feature>